<dbReference type="PANTHER" id="PTHR48111">
    <property type="entry name" value="REGULATOR OF RPOS"/>
    <property type="match status" value="1"/>
</dbReference>
<organism evidence="6 7">
    <name type="scientific">Actinophytocola glycyrrhizae</name>
    <dbReference type="NCBI Taxonomy" id="2044873"/>
    <lineage>
        <taxon>Bacteria</taxon>
        <taxon>Bacillati</taxon>
        <taxon>Actinomycetota</taxon>
        <taxon>Actinomycetes</taxon>
        <taxon>Pseudonocardiales</taxon>
        <taxon>Pseudonocardiaceae</taxon>
    </lineage>
</organism>
<keyword evidence="1 3" id="KW-0238">DNA-binding</keyword>
<dbReference type="CDD" id="cd00383">
    <property type="entry name" value="trans_reg_C"/>
    <property type="match status" value="1"/>
</dbReference>
<dbReference type="EMBL" id="JBHSIS010000010">
    <property type="protein sequence ID" value="MFC4856456.1"/>
    <property type="molecule type" value="Genomic_DNA"/>
</dbReference>
<dbReference type="Gene3D" id="1.10.10.10">
    <property type="entry name" value="Winged helix-like DNA-binding domain superfamily/Winged helix DNA-binding domain"/>
    <property type="match status" value="1"/>
</dbReference>
<dbReference type="Gene3D" id="6.10.250.690">
    <property type="match status" value="1"/>
</dbReference>
<dbReference type="Pfam" id="PF00486">
    <property type="entry name" value="Trans_reg_C"/>
    <property type="match status" value="1"/>
</dbReference>
<dbReference type="InterPro" id="IPR001789">
    <property type="entry name" value="Sig_transdc_resp-reg_receiver"/>
</dbReference>
<evidence type="ECO:0000256" key="3">
    <source>
        <dbReference type="PROSITE-ProRule" id="PRU01091"/>
    </source>
</evidence>
<reference evidence="7" key="1">
    <citation type="journal article" date="2019" name="Int. J. Syst. Evol. Microbiol.">
        <title>The Global Catalogue of Microorganisms (GCM) 10K type strain sequencing project: providing services to taxonomists for standard genome sequencing and annotation.</title>
        <authorList>
            <consortium name="The Broad Institute Genomics Platform"/>
            <consortium name="The Broad Institute Genome Sequencing Center for Infectious Disease"/>
            <person name="Wu L."/>
            <person name="Ma J."/>
        </authorList>
    </citation>
    <scope>NUCLEOTIDE SEQUENCE [LARGE SCALE GENOMIC DNA]</scope>
    <source>
        <strain evidence="7">ZS-22-S1</strain>
    </source>
</reference>
<dbReference type="SMART" id="SM00862">
    <property type="entry name" value="Trans_reg_C"/>
    <property type="match status" value="1"/>
</dbReference>
<keyword evidence="7" id="KW-1185">Reference proteome</keyword>
<dbReference type="Proteomes" id="UP001595859">
    <property type="component" value="Unassembled WGS sequence"/>
</dbReference>
<feature type="DNA-binding region" description="OmpR/PhoB-type" evidence="3">
    <location>
        <begin position="127"/>
        <end position="226"/>
    </location>
</feature>
<feature type="domain" description="Response regulatory" evidence="4">
    <location>
        <begin position="3"/>
        <end position="116"/>
    </location>
</feature>
<dbReference type="InterPro" id="IPR011006">
    <property type="entry name" value="CheY-like_superfamily"/>
</dbReference>
<dbReference type="InterPro" id="IPR036388">
    <property type="entry name" value="WH-like_DNA-bd_sf"/>
</dbReference>
<name>A0ABV9SA66_9PSEU</name>
<protein>
    <submittedName>
        <fullName evidence="6">Response regulator</fullName>
    </submittedName>
</protein>
<dbReference type="PROSITE" id="PS50110">
    <property type="entry name" value="RESPONSE_REGULATORY"/>
    <property type="match status" value="1"/>
</dbReference>
<dbReference type="Gene3D" id="3.40.50.2300">
    <property type="match status" value="1"/>
</dbReference>
<sequence>MTKVLVVDDEPQIVRALRINLTARGYEVSTAATGQEALRVAAAVHPDVVVLDLGLPDIDGATVIAGLRGWTSTPIIVLSARTDSGDKVAALDAGADDYVTKPFGMDELLARLRAAVRRAATGQAGEEAVVETQAFTVDLAAKKVIRDGAEVHLTPTEWGVLELLVRNRGKLVGQKQLLQEVWGPSYASETHYLRVYLAQLRRKLEPQPSRPRHLLTEAGMGYRFEA</sequence>
<gene>
    <name evidence="6" type="ORF">ACFPCV_23365</name>
</gene>
<comment type="caution">
    <text evidence="6">The sequence shown here is derived from an EMBL/GenBank/DDBJ whole genome shotgun (WGS) entry which is preliminary data.</text>
</comment>
<feature type="modified residue" description="4-aspartylphosphate" evidence="2">
    <location>
        <position position="52"/>
    </location>
</feature>
<dbReference type="PROSITE" id="PS51755">
    <property type="entry name" value="OMPR_PHOB"/>
    <property type="match status" value="1"/>
</dbReference>
<proteinExistence type="predicted"/>
<dbReference type="InterPro" id="IPR001867">
    <property type="entry name" value="OmpR/PhoB-type_DNA-bd"/>
</dbReference>
<dbReference type="Pfam" id="PF00072">
    <property type="entry name" value="Response_reg"/>
    <property type="match status" value="1"/>
</dbReference>
<evidence type="ECO:0000256" key="1">
    <source>
        <dbReference type="ARBA" id="ARBA00023125"/>
    </source>
</evidence>
<dbReference type="PANTHER" id="PTHR48111:SF50">
    <property type="entry name" value="KDP OPERON TRANSCRIPTIONAL REGULATORY PROTEIN KDPE"/>
    <property type="match status" value="1"/>
</dbReference>
<feature type="domain" description="OmpR/PhoB-type" evidence="5">
    <location>
        <begin position="127"/>
        <end position="226"/>
    </location>
</feature>
<dbReference type="SMART" id="SM00448">
    <property type="entry name" value="REC"/>
    <property type="match status" value="1"/>
</dbReference>
<keyword evidence="2" id="KW-0597">Phosphoprotein</keyword>
<dbReference type="CDD" id="cd17620">
    <property type="entry name" value="REC_OmpR_KdpE-like"/>
    <property type="match status" value="1"/>
</dbReference>
<evidence type="ECO:0000259" key="4">
    <source>
        <dbReference type="PROSITE" id="PS50110"/>
    </source>
</evidence>
<dbReference type="SUPFAM" id="SSF52172">
    <property type="entry name" value="CheY-like"/>
    <property type="match status" value="1"/>
</dbReference>
<evidence type="ECO:0000256" key="2">
    <source>
        <dbReference type="PROSITE-ProRule" id="PRU00169"/>
    </source>
</evidence>
<dbReference type="InterPro" id="IPR039420">
    <property type="entry name" value="WalR-like"/>
</dbReference>
<evidence type="ECO:0000313" key="6">
    <source>
        <dbReference type="EMBL" id="MFC4856456.1"/>
    </source>
</evidence>
<dbReference type="RefSeq" id="WP_378058430.1">
    <property type="nucleotide sequence ID" value="NZ_JBHSIS010000010.1"/>
</dbReference>
<evidence type="ECO:0000259" key="5">
    <source>
        <dbReference type="PROSITE" id="PS51755"/>
    </source>
</evidence>
<accession>A0ABV9SA66</accession>
<evidence type="ECO:0000313" key="7">
    <source>
        <dbReference type="Proteomes" id="UP001595859"/>
    </source>
</evidence>